<reference evidence="2 3" key="1">
    <citation type="submission" date="2023-07" db="EMBL/GenBank/DDBJ databases">
        <title>Genomic Encyclopedia of Type Strains, Phase IV (KMG-IV): sequencing the most valuable type-strain genomes for metagenomic binning, comparative biology and taxonomic classification.</title>
        <authorList>
            <person name="Goeker M."/>
        </authorList>
    </citation>
    <scope>NUCLEOTIDE SEQUENCE [LARGE SCALE GENOMIC DNA]</scope>
    <source>
        <strain evidence="2 3">DSM 12751</strain>
    </source>
</reference>
<dbReference type="EMBL" id="JAUSTY010000006">
    <property type="protein sequence ID" value="MDQ0165968.1"/>
    <property type="molecule type" value="Genomic_DNA"/>
</dbReference>
<gene>
    <name evidence="2" type="ORF">J2S11_001869</name>
</gene>
<dbReference type="PANTHER" id="PTHR43441">
    <property type="entry name" value="RIBOSOMAL-PROTEIN-SERINE ACETYLTRANSFERASE"/>
    <property type="match status" value="1"/>
</dbReference>
<organism evidence="2 3">
    <name type="scientific">Caldalkalibacillus horti</name>
    <dbReference type="NCBI Taxonomy" id="77523"/>
    <lineage>
        <taxon>Bacteria</taxon>
        <taxon>Bacillati</taxon>
        <taxon>Bacillota</taxon>
        <taxon>Bacilli</taxon>
        <taxon>Bacillales</taxon>
        <taxon>Bacillaceae</taxon>
        <taxon>Caldalkalibacillus</taxon>
    </lineage>
</organism>
<dbReference type="Proteomes" id="UP001235840">
    <property type="component" value="Unassembled WGS sequence"/>
</dbReference>
<evidence type="ECO:0000259" key="1">
    <source>
        <dbReference type="PROSITE" id="PS51186"/>
    </source>
</evidence>
<proteinExistence type="predicted"/>
<dbReference type="SUPFAM" id="SSF55729">
    <property type="entry name" value="Acyl-CoA N-acyltransferases (Nat)"/>
    <property type="match status" value="1"/>
</dbReference>
<dbReference type="InterPro" id="IPR016181">
    <property type="entry name" value="Acyl_CoA_acyltransferase"/>
</dbReference>
<accession>A0ABT9VY92</accession>
<dbReference type="PANTHER" id="PTHR43441:SF3">
    <property type="entry name" value="ACETYLTRANSFERASE"/>
    <property type="match status" value="1"/>
</dbReference>
<comment type="caution">
    <text evidence="2">The sequence shown here is derived from an EMBL/GenBank/DDBJ whole genome shotgun (WGS) entry which is preliminary data.</text>
</comment>
<feature type="domain" description="N-acetyltransferase" evidence="1">
    <location>
        <begin position="39"/>
        <end position="181"/>
    </location>
</feature>
<name>A0ABT9VY92_9BACI</name>
<keyword evidence="3" id="KW-1185">Reference proteome</keyword>
<dbReference type="PROSITE" id="PS51186">
    <property type="entry name" value="GNAT"/>
    <property type="match status" value="1"/>
</dbReference>
<sequence length="186" mass="21498">MNPLLLEFPTEFHTERLHIRMPYPGDGQKVHHAKLASMKELRPWMPFAQEEGTEEETEANIREAYVNFLKREDLRFLAFLKDTGELVVSTGLHRINWKVPKFEIGYWVDTRHSGKGYVSEAAQGLADYAFEQLKARRVEIRCDALNEKSRAVAERIGFRLEGILRNDSLSVTGDELRDTCIFAKTK</sequence>
<dbReference type="Gene3D" id="3.40.630.30">
    <property type="match status" value="1"/>
</dbReference>
<protein>
    <submittedName>
        <fullName evidence="2">RimJ/RimL family protein N-acetyltransferase</fullName>
    </submittedName>
</protein>
<evidence type="ECO:0000313" key="3">
    <source>
        <dbReference type="Proteomes" id="UP001235840"/>
    </source>
</evidence>
<dbReference type="InterPro" id="IPR000182">
    <property type="entry name" value="GNAT_dom"/>
</dbReference>
<dbReference type="Pfam" id="PF13302">
    <property type="entry name" value="Acetyltransf_3"/>
    <property type="match status" value="1"/>
</dbReference>
<dbReference type="RefSeq" id="WP_307393765.1">
    <property type="nucleotide sequence ID" value="NZ_BAAADK010000032.1"/>
</dbReference>
<evidence type="ECO:0000313" key="2">
    <source>
        <dbReference type="EMBL" id="MDQ0165968.1"/>
    </source>
</evidence>
<dbReference type="InterPro" id="IPR051908">
    <property type="entry name" value="Ribosomal_N-acetyltransferase"/>
</dbReference>